<comment type="caution">
    <text evidence="5">The sequence shown here is derived from an EMBL/GenBank/DDBJ whole genome shotgun (WGS) entry which is preliminary data.</text>
</comment>
<feature type="domain" description="FAD-binding PCMH-type" evidence="4">
    <location>
        <begin position="1"/>
        <end position="176"/>
    </location>
</feature>
<protein>
    <submittedName>
        <fullName evidence="5">Carbon monoxide dehydrogenase medium chain</fullName>
        <ecNumber evidence="5">1.2.99.2</ecNumber>
    </submittedName>
</protein>
<evidence type="ECO:0000256" key="2">
    <source>
        <dbReference type="ARBA" id="ARBA00022827"/>
    </source>
</evidence>
<dbReference type="Gene3D" id="3.30.465.10">
    <property type="match status" value="1"/>
</dbReference>
<keyword evidence="1" id="KW-0285">Flavoprotein</keyword>
<dbReference type="InterPro" id="IPR036683">
    <property type="entry name" value="CO_DH_flav_C_dom_sf"/>
</dbReference>
<dbReference type="InterPro" id="IPR051312">
    <property type="entry name" value="Diverse_Substr_Oxidored"/>
</dbReference>
<dbReference type="Gene3D" id="3.30.43.10">
    <property type="entry name" value="Uridine Diphospho-n-acetylenolpyruvylglucosamine Reductase, domain 2"/>
    <property type="match status" value="1"/>
</dbReference>
<dbReference type="Pfam" id="PF03450">
    <property type="entry name" value="CO_deh_flav_C"/>
    <property type="match status" value="1"/>
</dbReference>
<organism evidence="5 6">
    <name type="scientific">Lutibaculum baratangense AMV1</name>
    <dbReference type="NCBI Taxonomy" id="631454"/>
    <lineage>
        <taxon>Bacteria</taxon>
        <taxon>Pseudomonadati</taxon>
        <taxon>Pseudomonadota</taxon>
        <taxon>Alphaproteobacteria</taxon>
        <taxon>Hyphomicrobiales</taxon>
        <taxon>Tepidamorphaceae</taxon>
        <taxon>Lutibaculum</taxon>
    </lineage>
</organism>
<dbReference type="eggNOG" id="COG1319">
    <property type="taxonomic scope" value="Bacteria"/>
</dbReference>
<dbReference type="InterPro" id="IPR016169">
    <property type="entry name" value="FAD-bd_PCMH_sub2"/>
</dbReference>
<dbReference type="PROSITE" id="PS51387">
    <property type="entry name" value="FAD_PCMH"/>
    <property type="match status" value="1"/>
</dbReference>
<dbReference type="InterPro" id="IPR016167">
    <property type="entry name" value="FAD-bd_PCMH_sub1"/>
</dbReference>
<keyword evidence="6" id="KW-1185">Reference proteome</keyword>
<dbReference type="InterPro" id="IPR016166">
    <property type="entry name" value="FAD-bd_PCMH"/>
</dbReference>
<evidence type="ECO:0000256" key="1">
    <source>
        <dbReference type="ARBA" id="ARBA00022630"/>
    </source>
</evidence>
<name>V4R4G3_9HYPH</name>
<dbReference type="EMBL" id="AWXZ01000013">
    <property type="protein sequence ID" value="ESR26847.1"/>
    <property type="molecule type" value="Genomic_DNA"/>
</dbReference>
<dbReference type="InterPro" id="IPR005107">
    <property type="entry name" value="CO_DH_flav_C"/>
</dbReference>
<dbReference type="STRING" id="631454.N177_0631"/>
<dbReference type="GO" id="GO:0016491">
    <property type="term" value="F:oxidoreductase activity"/>
    <property type="evidence" value="ECO:0007669"/>
    <property type="project" value="UniProtKB-KW"/>
</dbReference>
<evidence type="ECO:0000259" key="4">
    <source>
        <dbReference type="PROSITE" id="PS51387"/>
    </source>
</evidence>
<dbReference type="PANTHER" id="PTHR42659:SF2">
    <property type="entry name" value="XANTHINE DEHYDROGENASE SUBUNIT C-RELATED"/>
    <property type="match status" value="1"/>
</dbReference>
<evidence type="ECO:0000313" key="6">
    <source>
        <dbReference type="Proteomes" id="UP000017819"/>
    </source>
</evidence>
<dbReference type="AlphaFoldDB" id="V4R4G3"/>
<keyword evidence="3 5" id="KW-0560">Oxidoreductase</keyword>
<dbReference type="RefSeq" id="WP_023430780.1">
    <property type="nucleotide sequence ID" value="NZ_AWXZ01000013.1"/>
</dbReference>
<evidence type="ECO:0000256" key="3">
    <source>
        <dbReference type="ARBA" id="ARBA00023002"/>
    </source>
</evidence>
<dbReference type="PANTHER" id="PTHR42659">
    <property type="entry name" value="XANTHINE DEHYDROGENASE SUBUNIT C-RELATED"/>
    <property type="match status" value="1"/>
</dbReference>
<dbReference type="PATRIC" id="fig|631454.5.peg.621"/>
<dbReference type="SMART" id="SM01092">
    <property type="entry name" value="CO_deh_flav_C"/>
    <property type="match status" value="1"/>
</dbReference>
<dbReference type="InterPro" id="IPR002346">
    <property type="entry name" value="Mopterin_DH_FAD-bd"/>
</dbReference>
<dbReference type="Pfam" id="PF00941">
    <property type="entry name" value="FAD_binding_5"/>
    <property type="match status" value="1"/>
</dbReference>
<dbReference type="SUPFAM" id="SSF55447">
    <property type="entry name" value="CO dehydrogenase flavoprotein C-terminal domain-like"/>
    <property type="match status" value="1"/>
</dbReference>
<dbReference type="GO" id="GO:0071949">
    <property type="term" value="F:FAD binding"/>
    <property type="evidence" value="ECO:0007669"/>
    <property type="project" value="InterPro"/>
</dbReference>
<accession>V4R4G3</accession>
<dbReference type="SUPFAM" id="SSF56176">
    <property type="entry name" value="FAD-binding/transporter-associated domain-like"/>
    <property type="match status" value="1"/>
</dbReference>
<evidence type="ECO:0000313" key="5">
    <source>
        <dbReference type="EMBL" id="ESR26847.1"/>
    </source>
</evidence>
<keyword evidence="2" id="KW-0274">FAD</keyword>
<sequence>MKPAPFSYVRPSSLDEACAALASEEDARVLAGGQTLMPMLAMRLSRPTLLVDITRIAELIGIEEQGSSIVVRAATVQAYALRSELIAREVPLLAKALPNVGHPPTRNRGTVGGSVAHGDPSAEISLAATVLEAGIVFRDGEDETSFLPEEFFIGPTVTMAPMGGCLTRIVFPKKPSGRVGTGFHEVASRRSDYAFASAAAQLVFDEDGTCSEARLGIGSVGDVPVKVDVDGLVGGAADDAAIRDVVAEALRDLEAVDDLHATASYRRRAAAALAERALREARDEALESRP</sequence>
<dbReference type="OrthoDB" id="9793944at2"/>
<reference evidence="5 6" key="1">
    <citation type="journal article" date="2014" name="Genome Announc.">
        <title>Draft Genome Sequence of Lutibaculum baratangense Strain AMV1T, Isolated from a Mud Volcano in Andamans, India.</title>
        <authorList>
            <person name="Singh A."/>
            <person name="Sreenivas A."/>
            <person name="Sathyanarayana Reddy G."/>
            <person name="Pinnaka A.K."/>
            <person name="Shivaji S."/>
        </authorList>
    </citation>
    <scope>NUCLEOTIDE SEQUENCE [LARGE SCALE GENOMIC DNA]</scope>
    <source>
        <strain evidence="5 6">AMV1</strain>
    </source>
</reference>
<dbReference type="InterPro" id="IPR036318">
    <property type="entry name" value="FAD-bd_PCMH-like_sf"/>
</dbReference>
<dbReference type="Gene3D" id="3.30.390.50">
    <property type="entry name" value="CO dehydrogenase flavoprotein, C-terminal domain"/>
    <property type="match status" value="1"/>
</dbReference>
<proteinExistence type="predicted"/>
<dbReference type="EC" id="1.2.99.2" evidence="5"/>
<dbReference type="Proteomes" id="UP000017819">
    <property type="component" value="Unassembled WGS sequence"/>
</dbReference>
<gene>
    <name evidence="5" type="ORF">N177_0631</name>
</gene>